<keyword evidence="5" id="KW-0862">Zinc</keyword>
<dbReference type="GO" id="GO:0031519">
    <property type="term" value="C:PcG protein complex"/>
    <property type="evidence" value="ECO:0007669"/>
    <property type="project" value="TreeGrafter"/>
</dbReference>
<dbReference type="Gene3D" id="3.30.160.60">
    <property type="entry name" value="Classic Zinc Finger"/>
    <property type="match status" value="4"/>
</dbReference>
<evidence type="ECO:0000256" key="6">
    <source>
        <dbReference type="ARBA" id="ARBA00023242"/>
    </source>
</evidence>
<feature type="domain" description="C2H2-type" evidence="9">
    <location>
        <begin position="383"/>
        <end position="412"/>
    </location>
</feature>
<dbReference type="FunFam" id="3.30.160.60:FF:001498">
    <property type="entry name" value="Zinc finger protein 404"/>
    <property type="match status" value="1"/>
</dbReference>
<feature type="region of interest" description="Disordered" evidence="8">
    <location>
        <begin position="151"/>
        <end position="308"/>
    </location>
</feature>
<dbReference type="GO" id="GO:0008270">
    <property type="term" value="F:zinc ion binding"/>
    <property type="evidence" value="ECO:0007669"/>
    <property type="project" value="UniProtKB-KW"/>
</dbReference>
<dbReference type="OrthoDB" id="654211at2759"/>
<dbReference type="SMART" id="SM00355">
    <property type="entry name" value="ZnF_C2H2"/>
    <property type="match status" value="4"/>
</dbReference>
<comment type="caution">
    <text evidence="10">The sequence shown here is derived from an EMBL/GenBank/DDBJ whole genome shotgun (WGS) entry which is preliminary data.</text>
</comment>
<dbReference type="GO" id="GO:0005667">
    <property type="term" value="C:transcription regulator complex"/>
    <property type="evidence" value="ECO:0007669"/>
    <property type="project" value="TreeGrafter"/>
</dbReference>
<dbReference type="PROSITE" id="PS50157">
    <property type="entry name" value="ZINC_FINGER_C2H2_2"/>
    <property type="match status" value="4"/>
</dbReference>
<dbReference type="EMBL" id="BRPK01000002">
    <property type="protein sequence ID" value="GLB34953.1"/>
    <property type="molecule type" value="Genomic_DNA"/>
</dbReference>
<evidence type="ECO:0000256" key="7">
    <source>
        <dbReference type="PROSITE-ProRule" id="PRU00042"/>
    </source>
</evidence>
<evidence type="ECO:0000313" key="11">
    <source>
        <dbReference type="Proteomes" id="UP001063166"/>
    </source>
</evidence>
<organism evidence="10 11">
    <name type="scientific">Lyophyllum shimeji</name>
    <name type="common">Hon-shimeji</name>
    <name type="synonym">Tricholoma shimeji</name>
    <dbReference type="NCBI Taxonomy" id="47721"/>
    <lineage>
        <taxon>Eukaryota</taxon>
        <taxon>Fungi</taxon>
        <taxon>Dikarya</taxon>
        <taxon>Basidiomycota</taxon>
        <taxon>Agaricomycotina</taxon>
        <taxon>Agaricomycetes</taxon>
        <taxon>Agaricomycetidae</taxon>
        <taxon>Agaricales</taxon>
        <taxon>Tricholomatineae</taxon>
        <taxon>Lyophyllaceae</taxon>
        <taxon>Lyophyllum</taxon>
    </lineage>
</organism>
<evidence type="ECO:0000256" key="2">
    <source>
        <dbReference type="ARBA" id="ARBA00022723"/>
    </source>
</evidence>
<evidence type="ECO:0000256" key="1">
    <source>
        <dbReference type="ARBA" id="ARBA00004123"/>
    </source>
</evidence>
<reference evidence="10" key="1">
    <citation type="submission" date="2022-07" db="EMBL/GenBank/DDBJ databases">
        <title>The genome of Lyophyllum shimeji provides insight into the initial evolution of ectomycorrhizal fungal genome.</title>
        <authorList>
            <person name="Kobayashi Y."/>
            <person name="Shibata T."/>
            <person name="Hirakawa H."/>
            <person name="Shigenobu S."/>
            <person name="Nishiyama T."/>
            <person name="Yamada A."/>
            <person name="Hasebe M."/>
            <person name="Kawaguchi M."/>
        </authorList>
    </citation>
    <scope>NUCLEOTIDE SEQUENCE</scope>
    <source>
        <strain evidence="10">AT787</strain>
    </source>
</reference>
<feature type="region of interest" description="Disordered" evidence="8">
    <location>
        <begin position="549"/>
        <end position="630"/>
    </location>
</feature>
<sequence>MDHDDHVLNLSDVVHDETIDDDSGLDSPPSPHHDHEQSRSSAPFDSNLHEPYSGPAHSSHLSAAETFSVEMLEREIASLLSQNASAASAALLNAAAQQRQANMGTNGVASDLHATGDGIAGLGLNLSGLAAVLQVAHAQAAENERVAEELAAKDPEYARQREAALSGKEQKTTRTAPAFHSLTAGEDIGSPQRKRRRGEARSGSEGSDYLFTDRDSESEHEDITINGNGKLHTTPPRSRPGTPPGGSPPGHGEFSDINDILNQLAQFEPGPEHGHTHGISTPDSSPVVSHVHPQLAADSAATSTQPTTPLASLNRTIVSQPVASTSAVPIPADGSLKKTPKKQKDKDKGPHVHTCEQDHCHKSFTRRSDLARHMRIHTGERPFCCEYEGCGKTFIQRSALQVHARVHTGEKPHCCEYPGCGKTFGDSSSLARHRRTHTGKRPYKCEDPTCEKTFTRRTTLTTHMRTHDPTWEPDPNVKYNFKGKKRKMNEDEDDEEALAESVRTISALFQAGGNAMLPGAGNADEPLQARVASISAEIAAAIVQAQSRAYAADEDEDDGEQSGSGQEMDGPEMIVPNTSGIRGFGVGYPRTADTDGRRVLDEDDDSDAFPAPLRTRKGKDSPVAGTKRKR</sequence>
<feature type="compositionally biased region" description="Polar residues" evidence="8">
    <location>
        <begin position="278"/>
        <end position="287"/>
    </location>
</feature>
<dbReference type="AlphaFoldDB" id="A0A9P3PGE3"/>
<feature type="region of interest" description="Disordered" evidence="8">
    <location>
        <begin position="324"/>
        <end position="355"/>
    </location>
</feature>
<feature type="region of interest" description="Disordered" evidence="8">
    <location>
        <begin position="1"/>
        <end position="59"/>
    </location>
</feature>
<evidence type="ECO:0000313" key="10">
    <source>
        <dbReference type="EMBL" id="GLB34953.1"/>
    </source>
</evidence>
<feature type="compositionally biased region" description="Basic and acidic residues" evidence="8">
    <location>
        <begin position="1"/>
        <end position="17"/>
    </location>
</feature>
<proteinExistence type="predicted"/>
<dbReference type="Pfam" id="PF00096">
    <property type="entry name" value="zf-C2H2"/>
    <property type="match status" value="4"/>
</dbReference>
<dbReference type="PANTHER" id="PTHR14003">
    <property type="entry name" value="TRANSCRIPTIONAL REPRESSOR PROTEIN YY"/>
    <property type="match status" value="1"/>
</dbReference>
<dbReference type="InterPro" id="IPR036236">
    <property type="entry name" value="Znf_C2H2_sf"/>
</dbReference>
<dbReference type="FunFam" id="3.30.160.60:FF:000125">
    <property type="entry name" value="Putative zinc finger protein 143"/>
    <property type="match status" value="1"/>
</dbReference>
<evidence type="ECO:0000256" key="4">
    <source>
        <dbReference type="ARBA" id="ARBA00022771"/>
    </source>
</evidence>
<dbReference type="FunFam" id="3.30.160.60:FF:000744">
    <property type="entry name" value="zinc finger E-box-binding homeobox 1"/>
    <property type="match status" value="1"/>
</dbReference>
<comment type="subcellular location">
    <subcellularLocation>
        <location evidence="1">Nucleus</location>
    </subcellularLocation>
</comment>
<keyword evidence="3" id="KW-0677">Repeat</keyword>
<feature type="compositionally biased region" description="Basic and acidic residues" evidence="8">
    <location>
        <begin position="151"/>
        <end position="172"/>
    </location>
</feature>
<evidence type="ECO:0000256" key="3">
    <source>
        <dbReference type="ARBA" id="ARBA00022737"/>
    </source>
</evidence>
<feature type="compositionally biased region" description="Pro residues" evidence="8">
    <location>
        <begin position="237"/>
        <end position="247"/>
    </location>
</feature>
<gene>
    <name evidence="10" type="ORF">LshimejAT787_0205180</name>
</gene>
<evidence type="ECO:0000256" key="8">
    <source>
        <dbReference type="SAM" id="MobiDB-lite"/>
    </source>
</evidence>
<dbReference type="SUPFAM" id="SSF57667">
    <property type="entry name" value="beta-beta-alpha zinc fingers"/>
    <property type="match status" value="2"/>
</dbReference>
<keyword evidence="2" id="KW-0479">Metal-binding</keyword>
<accession>A0A9P3PGE3</accession>
<feature type="compositionally biased region" description="Basic and acidic residues" evidence="8">
    <location>
        <begin position="342"/>
        <end position="355"/>
    </location>
</feature>
<dbReference type="GO" id="GO:0000978">
    <property type="term" value="F:RNA polymerase II cis-regulatory region sequence-specific DNA binding"/>
    <property type="evidence" value="ECO:0007669"/>
    <property type="project" value="TreeGrafter"/>
</dbReference>
<dbReference type="PROSITE" id="PS00028">
    <property type="entry name" value="ZINC_FINGER_C2H2_1"/>
    <property type="match status" value="4"/>
</dbReference>
<dbReference type="Proteomes" id="UP001063166">
    <property type="component" value="Unassembled WGS sequence"/>
</dbReference>
<keyword evidence="4 7" id="KW-0863">Zinc-finger</keyword>
<keyword evidence="11" id="KW-1185">Reference proteome</keyword>
<name>A0A9P3PGE3_LYOSH</name>
<dbReference type="InterPro" id="IPR013087">
    <property type="entry name" value="Znf_C2H2_type"/>
</dbReference>
<dbReference type="FunFam" id="3.30.160.60:FF:000690">
    <property type="entry name" value="Zinc finger protein 354C"/>
    <property type="match status" value="1"/>
</dbReference>
<feature type="domain" description="C2H2-type" evidence="9">
    <location>
        <begin position="443"/>
        <end position="467"/>
    </location>
</feature>
<dbReference type="GO" id="GO:0000981">
    <property type="term" value="F:DNA-binding transcription factor activity, RNA polymerase II-specific"/>
    <property type="evidence" value="ECO:0007669"/>
    <property type="project" value="UniProtKB-ARBA"/>
</dbReference>
<feature type="domain" description="C2H2-type" evidence="9">
    <location>
        <begin position="413"/>
        <end position="442"/>
    </location>
</feature>
<evidence type="ECO:0000259" key="9">
    <source>
        <dbReference type="PROSITE" id="PS50157"/>
    </source>
</evidence>
<dbReference type="PANTHER" id="PTHR14003:SF19">
    <property type="entry name" value="YY2 TRANSCRIPTION FACTOR"/>
    <property type="match status" value="1"/>
</dbReference>
<feature type="compositionally biased region" description="Basic and acidic residues" evidence="8">
    <location>
        <begin position="211"/>
        <end position="223"/>
    </location>
</feature>
<protein>
    <submittedName>
        <fullName evidence="10">Zinc finger, C2H2 type</fullName>
    </submittedName>
</protein>
<dbReference type="GO" id="GO:0000785">
    <property type="term" value="C:chromatin"/>
    <property type="evidence" value="ECO:0007669"/>
    <property type="project" value="TreeGrafter"/>
</dbReference>
<feature type="domain" description="C2H2-type" evidence="9">
    <location>
        <begin position="353"/>
        <end position="382"/>
    </location>
</feature>
<evidence type="ECO:0000256" key="5">
    <source>
        <dbReference type="ARBA" id="ARBA00022833"/>
    </source>
</evidence>
<keyword evidence="6" id="KW-0539">Nucleus</keyword>